<evidence type="ECO:0000313" key="6">
    <source>
        <dbReference type="Proteomes" id="UP000515838"/>
    </source>
</evidence>
<dbReference type="PROSITE" id="PS01124">
    <property type="entry name" value="HTH_ARAC_FAMILY_2"/>
    <property type="match status" value="1"/>
</dbReference>
<evidence type="ECO:0000256" key="3">
    <source>
        <dbReference type="ARBA" id="ARBA00023163"/>
    </source>
</evidence>
<keyword evidence="2" id="KW-0238">DNA-binding</keyword>
<reference evidence="5 6" key="1">
    <citation type="submission" date="2020-08" db="EMBL/GenBank/DDBJ databases">
        <title>Streptomycin Non-resistant strain, P. mexicana.</title>
        <authorList>
            <person name="Ganesh-Kumar S."/>
            <person name="Zhe T."/>
            <person name="Yu Z."/>
            <person name="Min Y."/>
        </authorList>
    </citation>
    <scope>NUCLEOTIDE SEQUENCE [LARGE SCALE GENOMIC DNA]</scope>
    <source>
        <strain evidence="5 6">GTZY2</strain>
    </source>
</reference>
<dbReference type="Pfam" id="PF12833">
    <property type="entry name" value="HTH_18"/>
    <property type="match status" value="1"/>
</dbReference>
<sequence length="300" mass="32685">MASPEPVSARHRDGAAPACVVRFRHARRNPGHDGDDASGLCLRGGRGMHAPAARGGCTLVIALRGTVDVEADDGVFHLGGRRFLALAGNVPRRILAGPGADWILVHAPSRWVQALTAPTDRRGLASPLLLPAALPMDRGMLHRVSALLRLAPHPCDGEAGRELAGLVLAAREAQTHAVDWVERAYGRSERHRRAVVARLLTARNRILNAPFDTHDLRALADAARYSPSHFLRSFREVFGMTPHDLLTHTRLLRACALIQDGKLAICEIAARVGYESRHAFSRSFKRATGITATRFRASHR</sequence>
<dbReference type="RefSeq" id="WP_187573562.1">
    <property type="nucleotide sequence ID" value="NZ_CP060731.1"/>
</dbReference>
<dbReference type="GO" id="GO:0043565">
    <property type="term" value="F:sequence-specific DNA binding"/>
    <property type="evidence" value="ECO:0007669"/>
    <property type="project" value="InterPro"/>
</dbReference>
<name>A0A7G9TDC5_PSEMX</name>
<dbReference type="InterPro" id="IPR009057">
    <property type="entry name" value="Homeodomain-like_sf"/>
</dbReference>
<dbReference type="PANTHER" id="PTHR46796">
    <property type="entry name" value="HTH-TYPE TRANSCRIPTIONAL ACTIVATOR RHAS-RELATED"/>
    <property type="match status" value="1"/>
</dbReference>
<dbReference type="InterPro" id="IPR050204">
    <property type="entry name" value="AraC_XylS_family_regulators"/>
</dbReference>
<dbReference type="InterPro" id="IPR018060">
    <property type="entry name" value="HTH_AraC"/>
</dbReference>
<keyword evidence="1" id="KW-0805">Transcription regulation</keyword>
<dbReference type="GO" id="GO:0003700">
    <property type="term" value="F:DNA-binding transcription factor activity"/>
    <property type="evidence" value="ECO:0007669"/>
    <property type="project" value="InterPro"/>
</dbReference>
<keyword evidence="3" id="KW-0804">Transcription</keyword>
<protein>
    <submittedName>
        <fullName evidence="5">Helix-turn-helix transcriptional regulator</fullName>
    </submittedName>
</protein>
<evidence type="ECO:0000256" key="1">
    <source>
        <dbReference type="ARBA" id="ARBA00023015"/>
    </source>
</evidence>
<dbReference type="SMART" id="SM00342">
    <property type="entry name" value="HTH_ARAC"/>
    <property type="match status" value="1"/>
</dbReference>
<evidence type="ECO:0000256" key="2">
    <source>
        <dbReference type="ARBA" id="ARBA00023125"/>
    </source>
</evidence>
<dbReference type="PROSITE" id="PS00041">
    <property type="entry name" value="HTH_ARAC_FAMILY_1"/>
    <property type="match status" value="2"/>
</dbReference>
<feature type="domain" description="HTH araC/xylS-type" evidence="4">
    <location>
        <begin position="197"/>
        <end position="298"/>
    </location>
</feature>
<dbReference type="PANTHER" id="PTHR46796:SF7">
    <property type="entry name" value="ARAC FAMILY TRANSCRIPTIONAL REGULATOR"/>
    <property type="match status" value="1"/>
</dbReference>
<organism evidence="5 6">
    <name type="scientific">Pseudoxanthomonas mexicana</name>
    <dbReference type="NCBI Taxonomy" id="128785"/>
    <lineage>
        <taxon>Bacteria</taxon>
        <taxon>Pseudomonadati</taxon>
        <taxon>Pseudomonadota</taxon>
        <taxon>Gammaproteobacteria</taxon>
        <taxon>Lysobacterales</taxon>
        <taxon>Lysobacteraceae</taxon>
        <taxon>Pseudoxanthomonas</taxon>
    </lineage>
</organism>
<gene>
    <name evidence="5" type="ORF">IAE60_01245</name>
</gene>
<dbReference type="AlphaFoldDB" id="A0A7G9TDC5"/>
<evidence type="ECO:0000259" key="4">
    <source>
        <dbReference type="PROSITE" id="PS01124"/>
    </source>
</evidence>
<dbReference type="SUPFAM" id="SSF46689">
    <property type="entry name" value="Homeodomain-like"/>
    <property type="match status" value="2"/>
</dbReference>
<accession>A0A7G9TDC5</accession>
<dbReference type="GeneID" id="81469569"/>
<proteinExistence type="predicted"/>
<evidence type="ECO:0000313" key="5">
    <source>
        <dbReference type="EMBL" id="QNN78100.1"/>
    </source>
</evidence>
<dbReference type="EMBL" id="CP060731">
    <property type="protein sequence ID" value="QNN78100.1"/>
    <property type="molecule type" value="Genomic_DNA"/>
</dbReference>
<dbReference type="Proteomes" id="UP000515838">
    <property type="component" value="Chromosome"/>
</dbReference>
<dbReference type="InterPro" id="IPR018062">
    <property type="entry name" value="HTH_AraC-typ_CS"/>
</dbReference>
<dbReference type="Gene3D" id="1.10.10.60">
    <property type="entry name" value="Homeodomain-like"/>
    <property type="match status" value="2"/>
</dbReference>